<dbReference type="Proteomes" id="UP001150924">
    <property type="component" value="Unassembled WGS sequence"/>
</dbReference>
<evidence type="ECO:0000313" key="2">
    <source>
        <dbReference type="EMBL" id="MCY1004033.1"/>
    </source>
</evidence>
<accession>A0A9X3IVS0</accession>
<comment type="caution">
    <text evidence="2">The sequence shown here is derived from an EMBL/GenBank/DDBJ whole genome shotgun (WGS) entry which is preliminary data.</text>
</comment>
<feature type="region of interest" description="Disordered" evidence="1">
    <location>
        <begin position="1"/>
        <end position="25"/>
    </location>
</feature>
<evidence type="ECO:0000313" key="3">
    <source>
        <dbReference type="Proteomes" id="UP001150924"/>
    </source>
</evidence>
<keyword evidence="3" id="KW-1185">Reference proteome</keyword>
<gene>
    <name evidence="2" type="ORF">OV079_00300</name>
</gene>
<dbReference type="EMBL" id="JAPNKE010000001">
    <property type="protein sequence ID" value="MCY1004033.1"/>
    <property type="molecule type" value="Genomic_DNA"/>
</dbReference>
<dbReference type="AlphaFoldDB" id="A0A9X3IVS0"/>
<protein>
    <submittedName>
        <fullName evidence="2">Uncharacterized protein</fullName>
    </submittedName>
</protein>
<proteinExistence type="predicted"/>
<reference evidence="2" key="1">
    <citation type="submission" date="2022-11" db="EMBL/GenBank/DDBJ databases">
        <title>Minimal conservation of predation-associated metabolite biosynthetic gene clusters underscores biosynthetic potential of Myxococcota including descriptions for ten novel species: Archangium lansinium sp. nov., Myxococcus landrumus sp. nov., Nannocystis bai.</title>
        <authorList>
            <person name="Ahearne A."/>
            <person name="Stevens C."/>
            <person name="Phillips K."/>
        </authorList>
    </citation>
    <scope>NUCLEOTIDE SEQUENCE</scope>
    <source>
        <strain evidence="2">Na p29</strain>
    </source>
</reference>
<organism evidence="2 3">
    <name type="scientific">Nannocystis pusilla</name>
    <dbReference type="NCBI Taxonomy" id="889268"/>
    <lineage>
        <taxon>Bacteria</taxon>
        <taxon>Pseudomonadati</taxon>
        <taxon>Myxococcota</taxon>
        <taxon>Polyangia</taxon>
        <taxon>Nannocystales</taxon>
        <taxon>Nannocystaceae</taxon>
        <taxon>Nannocystis</taxon>
    </lineage>
</organism>
<feature type="non-terminal residue" evidence="2">
    <location>
        <position position="1"/>
    </location>
</feature>
<sequence length="99" mass="10770">RDADARQVRRRVAPEAGSQGAARGFGVPGRRCVVMRILVGSRDEARADELRGVAVGYVDDELLEVFTVGELAPEELEALAERLAKVAQDLRAGRRSVLQ</sequence>
<dbReference type="RefSeq" id="WP_267765555.1">
    <property type="nucleotide sequence ID" value="NZ_JAPNKE010000001.1"/>
</dbReference>
<name>A0A9X3IVS0_9BACT</name>
<evidence type="ECO:0000256" key="1">
    <source>
        <dbReference type="SAM" id="MobiDB-lite"/>
    </source>
</evidence>